<protein>
    <submittedName>
        <fullName evidence="2">Uncharacterized protein</fullName>
    </submittedName>
</protein>
<feature type="region of interest" description="Disordered" evidence="1">
    <location>
        <begin position="1"/>
        <end position="32"/>
    </location>
</feature>
<accession>A0A4U5Q943</accession>
<sequence length="503" mass="58714">MNIGQSNESSDQNDEFNKEEDTEDLKEDDSQEHGILGVENLDELSAEQYFRFWDNELVLVELTTRLENVPRYFAIVDINIKELEKRSDAEDKKTREVIEQWRRREKEETEIMDGLVKRYIQALLTRYSFFFQVFLRRHRLRAERTHLEESIKIDQAKESGDPGEFKKEEDNGNKGFAESRPSELDQSSERSVDGHFSSYMEEWWDQEWQKLVSGWEEDYKESEEGYEENGEVKSKEHFMQLIALTEKVTFDQSEESNPTYVSNIISFGGKVYDLIHGRKAVFKKAQHGSKKMSLMKWLRGSVKSDEHLELIQAVKDQLVGLATKVSSLLATLMFLLLGSEEMKAKLPFLELSVKWVTEARDSVVTRTIISLMKMIVEEVKRKSDKGKSVVPDRAPIDLTRFTEFYQLILLFLEGIECLERVLMLEAEPHPDLDESVKNLLCSATEYEKEYSEKVESGIKGIHELKGLYSQKPEEVTVHHGCLEMKIEELWNKVWNSEEDEEIE</sequence>
<name>A0A4U5Q943_POPAL</name>
<gene>
    <name evidence="2" type="ORF">D5086_0000119200</name>
</gene>
<feature type="compositionally biased region" description="Polar residues" evidence="1">
    <location>
        <begin position="1"/>
        <end position="10"/>
    </location>
</feature>
<feature type="compositionally biased region" description="Acidic residues" evidence="1">
    <location>
        <begin position="11"/>
        <end position="30"/>
    </location>
</feature>
<evidence type="ECO:0000313" key="2">
    <source>
        <dbReference type="EMBL" id="TKS06723.1"/>
    </source>
</evidence>
<organism evidence="2">
    <name type="scientific">Populus alba</name>
    <name type="common">White poplar</name>
    <dbReference type="NCBI Taxonomy" id="43335"/>
    <lineage>
        <taxon>Eukaryota</taxon>
        <taxon>Viridiplantae</taxon>
        <taxon>Streptophyta</taxon>
        <taxon>Embryophyta</taxon>
        <taxon>Tracheophyta</taxon>
        <taxon>Spermatophyta</taxon>
        <taxon>Magnoliopsida</taxon>
        <taxon>eudicotyledons</taxon>
        <taxon>Gunneridae</taxon>
        <taxon>Pentapetalae</taxon>
        <taxon>rosids</taxon>
        <taxon>fabids</taxon>
        <taxon>Malpighiales</taxon>
        <taxon>Salicaceae</taxon>
        <taxon>Saliceae</taxon>
        <taxon>Populus</taxon>
    </lineage>
</organism>
<dbReference type="EMBL" id="RCHU01000338">
    <property type="protein sequence ID" value="TKS06723.1"/>
    <property type="molecule type" value="Genomic_DNA"/>
</dbReference>
<evidence type="ECO:0000256" key="1">
    <source>
        <dbReference type="SAM" id="MobiDB-lite"/>
    </source>
</evidence>
<reference evidence="2" key="1">
    <citation type="submission" date="2018-10" db="EMBL/GenBank/DDBJ databases">
        <title>Population genomic analysis revealed the cold adaptation of white poplar.</title>
        <authorList>
            <person name="Liu Y.-J."/>
        </authorList>
    </citation>
    <scope>NUCLEOTIDE SEQUENCE [LARGE SCALE GENOMIC DNA]</scope>
    <source>
        <strain evidence="2">PAL-ZL1</strain>
    </source>
</reference>
<feature type="compositionally biased region" description="Basic and acidic residues" evidence="1">
    <location>
        <begin position="152"/>
        <end position="172"/>
    </location>
</feature>
<comment type="caution">
    <text evidence="2">The sequence shown here is derived from an EMBL/GenBank/DDBJ whole genome shotgun (WGS) entry which is preliminary data.</text>
</comment>
<dbReference type="AlphaFoldDB" id="A0A4U5Q943"/>
<proteinExistence type="predicted"/>
<feature type="compositionally biased region" description="Basic and acidic residues" evidence="1">
    <location>
        <begin position="180"/>
        <end position="191"/>
    </location>
</feature>
<feature type="region of interest" description="Disordered" evidence="1">
    <location>
        <begin position="152"/>
        <end position="191"/>
    </location>
</feature>